<proteinExistence type="predicted"/>
<name>A0ABR2HCI6_9EUKA</name>
<reference evidence="2 3" key="1">
    <citation type="submission" date="2024-04" db="EMBL/GenBank/DDBJ databases">
        <title>Tritrichomonas musculus Genome.</title>
        <authorList>
            <person name="Alves-Ferreira E."/>
            <person name="Grigg M."/>
            <person name="Lorenzi H."/>
            <person name="Galac M."/>
        </authorList>
    </citation>
    <scope>NUCLEOTIDE SEQUENCE [LARGE SCALE GENOMIC DNA]</scope>
    <source>
        <strain evidence="2 3">EAF2021</strain>
    </source>
</reference>
<comment type="caution">
    <text evidence="2">The sequence shown here is derived from an EMBL/GenBank/DDBJ whole genome shotgun (WGS) entry which is preliminary data.</text>
</comment>
<evidence type="ECO:0000313" key="3">
    <source>
        <dbReference type="Proteomes" id="UP001470230"/>
    </source>
</evidence>
<dbReference type="EMBL" id="JAPFFF010000035">
    <property type="protein sequence ID" value="KAK8843293.1"/>
    <property type="molecule type" value="Genomic_DNA"/>
</dbReference>
<dbReference type="PROSITE" id="PS50011">
    <property type="entry name" value="PROTEIN_KINASE_DOM"/>
    <property type="match status" value="1"/>
</dbReference>
<dbReference type="InterPro" id="IPR051681">
    <property type="entry name" value="Ser/Thr_Kinases-Pseudokinases"/>
</dbReference>
<dbReference type="Gene3D" id="1.10.510.10">
    <property type="entry name" value="Transferase(Phosphotransferase) domain 1"/>
    <property type="match status" value="1"/>
</dbReference>
<keyword evidence="3" id="KW-1185">Reference proteome</keyword>
<sequence length="396" mass="45816">MDFEGIFFNTSDYELTSQNLGEGALGTLFIVEKIKDKSKYAAKIINSQKVFTGDDQMRLMRQSAILQKLNHPAITKFYGINFHSFNDQTLLQPTILTEFLPQGSIQQIFYKLRQNQAINEWNGTKKMICLLGISSAMKCLHQKSIFNHFLKPNNVLIDEKFYPRISDFYYPHIFSKNQKVEEFFYMAPEKLEGKDIFGPGTDVYSFAILAYEIITGKVPYVIENDSTTVSEFIEKVKSGDRPILDDSISESMKDLLLKCWCQKADERPSFDDIFEKLSTDFSILNEEVDKEEIEKYLKCLENSSINESPKDDKNDAESVKELKKIIASHKRINEYYMEMFSVLTESDDNLQNVYIKSFGGNILFPACRSGNLKLVKFFMSFDKINITEKNVFFNFS</sequence>
<feature type="domain" description="Protein kinase" evidence="1">
    <location>
        <begin position="14"/>
        <end position="281"/>
    </location>
</feature>
<dbReference type="Proteomes" id="UP001470230">
    <property type="component" value="Unassembled WGS sequence"/>
</dbReference>
<accession>A0ABR2HCI6</accession>
<evidence type="ECO:0000313" key="2">
    <source>
        <dbReference type="EMBL" id="KAK8843293.1"/>
    </source>
</evidence>
<dbReference type="PANTHER" id="PTHR44329">
    <property type="entry name" value="SERINE/THREONINE-PROTEIN KINASE TNNI3K-RELATED"/>
    <property type="match status" value="1"/>
</dbReference>
<protein>
    <recommendedName>
        <fullName evidence="1">Protein kinase domain-containing protein</fullName>
    </recommendedName>
</protein>
<dbReference type="SUPFAM" id="SSF56112">
    <property type="entry name" value="Protein kinase-like (PK-like)"/>
    <property type="match status" value="1"/>
</dbReference>
<dbReference type="InterPro" id="IPR011009">
    <property type="entry name" value="Kinase-like_dom_sf"/>
</dbReference>
<dbReference type="Pfam" id="PF00069">
    <property type="entry name" value="Pkinase"/>
    <property type="match status" value="1"/>
</dbReference>
<evidence type="ECO:0000259" key="1">
    <source>
        <dbReference type="PROSITE" id="PS50011"/>
    </source>
</evidence>
<gene>
    <name evidence="2" type="ORF">M9Y10_025148</name>
</gene>
<organism evidence="2 3">
    <name type="scientific">Tritrichomonas musculus</name>
    <dbReference type="NCBI Taxonomy" id="1915356"/>
    <lineage>
        <taxon>Eukaryota</taxon>
        <taxon>Metamonada</taxon>
        <taxon>Parabasalia</taxon>
        <taxon>Tritrichomonadida</taxon>
        <taxon>Tritrichomonadidae</taxon>
        <taxon>Tritrichomonas</taxon>
    </lineage>
</organism>
<dbReference type="InterPro" id="IPR000719">
    <property type="entry name" value="Prot_kinase_dom"/>
</dbReference>